<dbReference type="GO" id="GO:0030245">
    <property type="term" value="P:cellulose catabolic process"/>
    <property type="evidence" value="ECO:0007669"/>
    <property type="project" value="UniProtKB-KW"/>
</dbReference>
<dbReference type="Gene3D" id="2.70.50.70">
    <property type="match status" value="1"/>
</dbReference>
<evidence type="ECO:0000256" key="4">
    <source>
        <dbReference type="ARBA" id="ARBA00022723"/>
    </source>
</evidence>
<dbReference type="InterPro" id="IPR005103">
    <property type="entry name" value="AA9_LPMO"/>
</dbReference>
<evidence type="ECO:0000256" key="5">
    <source>
        <dbReference type="ARBA" id="ARBA00022729"/>
    </source>
</evidence>
<comment type="catalytic activity">
    <reaction evidence="14">
        <text>[(1-&gt;4)-beta-D-glucosyl]n+m + reduced acceptor + O2 = 4-dehydro-beta-D-glucosyl-[(1-&gt;4)-beta-D-glucosyl]n-1 + [(1-&gt;4)-beta-D-glucosyl]m + acceptor + H2O.</text>
        <dbReference type="EC" id="1.14.99.56"/>
    </reaction>
</comment>
<evidence type="ECO:0000256" key="12">
    <source>
        <dbReference type="ARBA" id="ARBA00023326"/>
    </source>
</evidence>
<name>A0AAX4K2V6_9TREE</name>
<dbReference type="CDD" id="cd21175">
    <property type="entry name" value="LPMO_AA9"/>
    <property type="match status" value="1"/>
</dbReference>
<keyword evidence="20" id="KW-1185">Reference proteome</keyword>
<evidence type="ECO:0000313" key="19">
    <source>
        <dbReference type="EMBL" id="WWC91508.1"/>
    </source>
</evidence>
<accession>A0AAX4K2V6</accession>
<dbReference type="GO" id="GO:0004497">
    <property type="term" value="F:monooxygenase activity"/>
    <property type="evidence" value="ECO:0007669"/>
    <property type="project" value="UniProtKB-KW"/>
</dbReference>
<comment type="cofactor">
    <cofactor evidence="1">
        <name>Cu(2+)</name>
        <dbReference type="ChEBI" id="CHEBI:29036"/>
    </cofactor>
</comment>
<dbReference type="InterPro" id="IPR049892">
    <property type="entry name" value="AA9"/>
</dbReference>
<feature type="domain" description="Auxiliary Activity family 9 catalytic" evidence="18">
    <location>
        <begin position="24"/>
        <end position="226"/>
    </location>
</feature>
<dbReference type="EMBL" id="CP144106">
    <property type="protein sequence ID" value="WWC91508.1"/>
    <property type="molecule type" value="Genomic_DNA"/>
</dbReference>
<evidence type="ECO:0000256" key="6">
    <source>
        <dbReference type="ARBA" id="ARBA00023001"/>
    </source>
</evidence>
<keyword evidence="12" id="KW-0624">Polysaccharide degradation</keyword>
<dbReference type="PANTHER" id="PTHR33353">
    <property type="entry name" value="PUTATIVE (AFU_ORTHOLOGUE AFUA_1G12560)-RELATED"/>
    <property type="match status" value="1"/>
</dbReference>
<dbReference type="GeneID" id="91097123"/>
<evidence type="ECO:0000259" key="18">
    <source>
        <dbReference type="Pfam" id="PF03443"/>
    </source>
</evidence>
<keyword evidence="8" id="KW-0186">Copper</keyword>
<keyword evidence="4" id="KW-0479">Metal-binding</keyword>
<proteinExistence type="inferred from homology"/>
<sequence length="450" mass="46059">MLSNTQAFTLLTFLVAGTSVVNAHGHVAKWTVGGVEHPGFNPSNAAEYGKTAERPTDNSDQGFADYTSTIVACGGASAGSGLDTWDVNGGDSVTAHWNTWPDSHKGSIAEYMAACPDTGCDGVDAANLKWFKIAEDTFDGSKWPTDTVVSTLDWTFKIPTDLKSGPYLVRHDLLAMHSTGAPQVYPVCFQANLISSGSVVPTETTTFPAAYKINDDFLTWNIYGSDNTQFVPPGPAVYSGGSSSSPAPAESSAASSPSASASVPASGSTSSAASAPASSDVESYTDVASATTPGASEPTAATTSADDEYATTTNVAIQISAVVEPSAVVTSAASAASSAVGTAISAPFAAPTSSVPGKAEMGGAVPPITQNGNRFEVLGGSYNDKASATYAACMAQMNRCKDWANSLRNSEVSAALSSCDSQETTCEASGASAKRANVIRRYAKKGLSLF</sequence>
<feature type="compositionally biased region" description="Polar residues" evidence="16">
    <location>
        <begin position="280"/>
        <end position="307"/>
    </location>
</feature>
<feature type="region of interest" description="Disordered" evidence="16">
    <location>
        <begin position="234"/>
        <end position="307"/>
    </location>
</feature>
<comment type="subcellular location">
    <subcellularLocation>
        <location evidence="2">Secreted</location>
    </subcellularLocation>
</comment>
<dbReference type="Pfam" id="PF03443">
    <property type="entry name" value="AA9"/>
    <property type="match status" value="1"/>
</dbReference>
<gene>
    <name evidence="19" type="ORF">L201_006454</name>
</gene>
<evidence type="ECO:0000256" key="11">
    <source>
        <dbReference type="ARBA" id="ARBA00023277"/>
    </source>
</evidence>
<evidence type="ECO:0000256" key="14">
    <source>
        <dbReference type="ARBA" id="ARBA00045077"/>
    </source>
</evidence>
<reference evidence="19 20" key="1">
    <citation type="submission" date="2024-01" db="EMBL/GenBank/DDBJ databases">
        <title>Comparative genomics of Cryptococcus and Kwoniella reveals pathogenesis evolution and contrasting modes of karyotype evolution via chromosome fusion or intercentromeric recombination.</title>
        <authorList>
            <person name="Coelho M.A."/>
            <person name="David-Palma M."/>
            <person name="Shea T."/>
            <person name="Bowers K."/>
            <person name="McGinley-Smith S."/>
            <person name="Mohammad A.W."/>
            <person name="Gnirke A."/>
            <person name="Yurkov A.M."/>
            <person name="Nowrousian M."/>
            <person name="Sun S."/>
            <person name="Cuomo C.A."/>
            <person name="Heitman J."/>
        </authorList>
    </citation>
    <scope>NUCLEOTIDE SEQUENCE [LARGE SCALE GENOMIC DNA]</scope>
    <source>
        <strain evidence="19 20">CBS 6074</strain>
    </source>
</reference>
<keyword evidence="3" id="KW-0964">Secreted</keyword>
<keyword evidence="6" id="KW-0136">Cellulose degradation</keyword>
<feature type="region of interest" description="Disordered" evidence="16">
    <location>
        <begin position="41"/>
        <end position="60"/>
    </location>
</feature>
<feature type="compositionally biased region" description="Low complexity" evidence="16">
    <location>
        <begin position="236"/>
        <end position="279"/>
    </location>
</feature>
<evidence type="ECO:0000256" key="17">
    <source>
        <dbReference type="SAM" id="SignalP"/>
    </source>
</evidence>
<dbReference type="PANTHER" id="PTHR33353:SF10">
    <property type="entry name" value="ENDO-BETA-1,4-GLUCANASE D"/>
    <property type="match status" value="1"/>
</dbReference>
<dbReference type="EC" id="1.14.99.56" evidence="15"/>
<evidence type="ECO:0000256" key="3">
    <source>
        <dbReference type="ARBA" id="ARBA00022525"/>
    </source>
</evidence>
<keyword evidence="10" id="KW-1015">Disulfide bond</keyword>
<evidence type="ECO:0000256" key="15">
    <source>
        <dbReference type="ARBA" id="ARBA00047174"/>
    </source>
</evidence>
<feature type="chain" id="PRO_5043612689" description="lytic cellulose monooxygenase (C4-dehydrogenating)" evidence="17">
    <location>
        <begin position="24"/>
        <end position="450"/>
    </location>
</feature>
<keyword evidence="5 17" id="KW-0732">Signal</keyword>
<keyword evidence="9" id="KW-0503">Monooxygenase</keyword>
<dbReference type="GO" id="GO:0046872">
    <property type="term" value="F:metal ion binding"/>
    <property type="evidence" value="ECO:0007669"/>
    <property type="project" value="UniProtKB-KW"/>
</dbReference>
<evidence type="ECO:0000256" key="2">
    <source>
        <dbReference type="ARBA" id="ARBA00004613"/>
    </source>
</evidence>
<evidence type="ECO:0000256" key="16">
    <source>
        <dbReference type="SAM" id="MobiDB-lite"/>
    </source>
</evidence>
<comment type="similarity">
    <text evidence="13">Belongs to the polysaccharide monooxygenase AA9 family.</text>
</comment>
<dbReference type="GO" id="GO:0005576">
    <property type="term" value="C:extracellular region"/>
    <property type="evidence" value="ECO:0007669"/>
    <property type="project" value="UniProtKB-SubCell"/>
</dbReference>
<organism evidence="19 20">
    <name type="scientific">Kwoniella dendrophila CBS 6074</name>
    <dbReference type="NCBI Taxonomy" id="1295534"/>
    <lineage>
        <taxon>Eukaryota</taxon>
        <taxon>Fungi</taxon>
        <taxon>Dikarya</taxon>
        <taxon>Basidiomycota</taxon>
        <taxon>Agaricomycotina</taxon>
        <taxon>Tremellomycetes</taxon>
        <taxon>Tremellales</taxon>
        <taxon>Cryptococcaceae</taxon>
        <taxon>Kwoniella</taxon>
    </lineage>
</organism>
<evidence type="ECO:0000313" key="20">
    <source>
        <dbReference type="Proteomes" id="UP001355207"/>
    </source>
</evidence>
<evidence type="ECO:0000256" key="13">
    <source>
        <dbReference type="ARBA" id="ARBA00044502"/>
    </source>
</evidence>
<evidence type="ECO:0000256" key="8">
    <source>
        <dbReference type="ARBA" id="ARBA00023008"/>
    </source>
</evidence>
<dbReference type="AlphaFoldDB" id="A0AAX4K2V6"/>
<keyword evidence="7" id="KW-0560">Oxidoreductase</keyword>
<evidence type="ECO:0000256" key="9">
    <source>
        <dbReference type="ARBA" id="ARBA00023033"/>
    </source>
</evidence>
<protein>
    <recommendedName>
        <fullName evidence="15">lytic cellulose monooxygenase (C4-dehydrogenating)</fullName>
        <ecNumber evidence="15">1.14.99.56</ecNumber>
    </recommendedName>
</protein>
<keyword evidence="11" id="KW-0119">Carbohydrate metabolism</keyword>
<evidence type="ECO:0000256" key="7">
    <source>
        <dbReference type="ARBA" id="ARBA00023002"/>
    </source>
</evidence>
<feature type="signal peptide" evidence="17">
    <location>
        <begin position="1"/>
        <end position="23"/>
    </location>
</feature>
<evidence type="ECO:0000256" key="1">
    <source>
        <dbReference type="ARBA" id="ARBA00001973"/>
    </source>
</evidence>
<evidence type="ECO:0000256" key="10">
    <source>
        <dbReference type="ARBA" id="ARBA00023157"/>
    </source>
</evidence>
<dbReference type="Proteomes" id="UP001355207">
    <property type="component" value="Chromosome 9"/>
</dbReference>
<dbReference type="RefSeq" id="XP_066078270.1">
    <property type="nucleotide sequence ID" value="XM_066222173.1"/>
</dbReference>